<dbReference type="Gene3D" id="1.10.1660.10">
    <property type="match status" value="1"/>
</dbReference>
<evidence type="ECO:0000256" key="1">
    <source>
        <dbReference type="ARBA" id="ARBA00023015"/>
    </source>
</evidence>
<dbReference type="SUPFAM" id="SSF46955">
    <property type="entry name" value="Putative DNA-binding domain"/>
    <property type="match status" value="1"/>
</dbReference>
<dbReference type="PANTHER" id="PTHR30204:SF90">
    <property type="entry name" value="HTH-TYPE TRANSCRIPTIONAL ACTIVATOR MTA"/>
    <property type="match status" value="1"/>
</dbReference>
<dbReference type="PRINTS" id="PR00040">
    <property type="entry name" value="HTHMERR"/>
</dbReference>
<dbReference type="PANTHER" id="PTHR30204">
    <property type="entry name" value="REDOX-CYCLING DRUG-SENSING TRANSCRIPTIONAL ACTIVATOR SOXR"/>
    <property type="match status" value="1"/>
</dbReference>
<dbReference type="EMBL" id="JBHUMJ010000002">
    <property type="protein sequence ID" value="MFD2699076.1"/>
    <property type="molecule type" value="Genomic_DNA"/>
</dbReference>
<evidence type="ECO:0000256" key="5">
    <source>
        <dbReference type="SAM" id="Coils"/>
    </source>
</evidence>
<dbReference type="InterPro" id="IPR012925">
    <property type="entry name" value="TipAS_dom"/>
</dbReference>
<gene>
    <name evidence="7" type="ORF">ACFSVM_01215</name>
</gene>
<feature type="domain" description="HTH merR-type" evidence="6">
    <location>
        <begin position="2"/>
        <end position="71"/>
    </location>
</feature>
<keyword evidence="2" id="KW-0238">DNA-binding</keyword>
<evidence type="ECO:0000256" key="2">
    <source>
        <dbReference type="ARBA" id="ARBA00023125"/>
    </source>
</evidence>
<dbReference type="Proteomes" id="UP001597540">
    <property type="component" value="Unassembled WGS sequence"/>
</dbReference>
<organism evidence="7 8">
    <name type="scientific">Paenibacillus shunpengii</name>
    <dbReference type="NCBI Taxonomy" id="2054424"/>
    <lineage>
        <taxon>Bacteria</taxon>
        <taxon>Bacillati</taxon>
        <taxon>Bacillota</taxon>
        <taxon>Bacilli</taxon>
        <taxon>Bacillales</taxon>
        <taxon>Paenibacillaceae</taxon>
        <taxon>Paenibacillus</taxon>
    </lineage>
</organism>
<keyword evidence="8" id="KW-1185">Reference proteome</keyword>
<keyword evidence="4" id="KW-0804">Transcription</keyword>
<dbReference type="Pfam" id="PF07739">
    <property type="entry name" value="TipAS"/>
    <property type="match status" value="1"/>
</dbReference>
<proteinExistence type="predicted"/>
<keyword evidence="5" id="KW-0175">Coiled coil</keyword>
<accession>A0ABW5SH90</accession>
<dbReference type="PROSITE" id="PS50937">
    <property type="entry name" value="HTH_MERR_2"/>
    <property type="match status" value="1"/>
</dbReference>
<dbReference type="InterPro" id="IPR036244">
    <property type="entry name" value="TipA-like_antibiotic-bd"/>
</dbReference>
<keyword evidence="3" id="KW-0010">Activator</keyword>
<dbReference type="Pfam" id="PF13411">
    <property type="entry name" value="MerR_1"/>
    <property type="match status" value="1"/>
</dbReference>
<sequence>MLYKVKEVAKFTGVTIRTLHHYDEIGLVKPDEVTESGHRLYSDDNLKRLQQVLFFREIGFSLQEIGPILDRPDFDRRGALAAHKELLLEQKRRLEELIDTVDRTLEEENGGMTMSKEEMFNGFDMKSIEEHKAKYSQEAKEKYGAEMVTQTERRTDAYTEQDWARIHARNKEINDKIEGAMDLGPANALVQEGVAELRQEITNNYYDCTPEIFRGLADLYVEDSRFTKNIEKGRTPGYAAFLREAMIIYCDRLN</sequence>
<dbReference type="RefSeq" id="WP_379259991.1">
    <property type="nucleotide sequence ID" value="NZ_JBHUMJ010000002.1"/>
</dbReference>
<dbReference type="SMART" id="SM00422">
    <property type="entry name" value="HTH_MERR"/>
    <property type="match status" value="1"/>
</dbReference>
<dbReference type="SUPFAM" id="SSF89082">
    <property type="entry name" value="Antibiotic binding domain of TipA-like multidrug resistance regulators"/>
    <property type="match status" value="1"/>
</dbReference>
<dbReference type="CDD" id="cd01106">
    <property type="entry name" value="HTH_TipAL-Mta"/>
    <property type="match status" value="1"/>
</dbReference>
<evidence type="ECO:0000259" key="6">
    <source>
        <dbReference type="PROSITE" id="PS50937"/>
    </source>
</evidence>
<protein>
    <submittedName>
        <fullName evidence="7">MerR family transcriptional regulator</fullName>
    </submittedName>
</protein>
<evidence type="ECO:0000313" key="8">
    <source>
        <dbReference type="Proteomes" id="UP001597540"/>
    </source>
</evidence>
<evidence type="ECO:0000256" key="3">
    <source>
        <dbReference type="ARBA" id="ARBA00023159"/>
    </source>
</evidence>
<feature type="coiled-coil region" evidence="5">
    <location>
        <begin position="80"/>
        <end position="107"/>
    </location>
</feature>
<keyword evidence="1" id="KW-0805">Transcription regulation</keyword>
<evidence type="ECO:0000313" key="7">
    <source>
        <dbReference type="EMBL" id="MFD2699076.1"/>
    </source>
</evidence>
<dbReference type="InterPro" id="IPR009061">
    <property type="entry name" value="DNA-bd_dom_put_sf"/>
</dbReference>
<name>A0ABW5SH90_9BACL</name>
<dbReference type="InterPro" id="IPR000551">
    <property type="entry name" value="MerR-type_HTH_dom"/>
</dbReference>
<comment type="caution">
    <text evidence="7">The sequence shown here is derived from an EMBL/GenBank/DDBJ whole genome shotgun (WGS) entry which is preliminary data.</text>
</comment>
<reference evidence="8" key="1">
    <citation type="journal article" date="2019" name="Int. J. Syst. Evol. Microbiol.">
        <title>The Global Catalogue of Microorganisms (GCM) 10K type strain sequencing project: providing services to taxonomists for standard genome sequencing and annotation.</title>
        <authorList>
            <consortium name="The Broad Institute Genomics Platform"/>
            <consortium name="The Broad Institute Genome Sequencing Center for Infectious Disease"/>
            <person name="Wu L."/>
            <person name="Ma J."/>
        </authorList>
    </citation>
    <scope>NUCLEOTIDE SEQUENCE [LARGE SCALE GENOMIC DNA]</scope>
    <source>
        <strain evidence="8">KCTC 33849</strain>
    </source>
</reference>
<evidence type="ECO:0000256" key="4">
    <source>
        <dbReference type="ARBA" id="ARBA00023163"/>
    </source>
</evidence>
<dbReference type="Gene3D" id="1.10.490.50">
    <property type="entry name" value="Antibiotic binding domain of TipA-like multidrug resistance regulators"/>
    <property type="match status" value="1"/>
</dbReference>
<dbReference type="InterPro" id="IPR047057">
    <property type="entry name" value="MerR_fam"/>
</dbReference>